<dbReference type="InterPro" id="IPR036390">
    <property type="entry name" value="WH_DNA-bd_sf"/>
</dbReference>
<evidence type="ECO:0000313" key="5">
    <source>
        <dbReference type="EMBL" id="RVU53896.1"/>
    </source>
</evidence>
<dbReference type="RefSeq" id="WP_127725350.1">
    <property type="nucleotide sequence ID" value="NZ_RLIH01000021.1"/>
</dbReference>
<keyword evidence="3" id="KW-0804">Transcription</keyword>
<dbReference type="PRINTS" id="PR00778">
    <property type="entry name" value="HTHARSR"/>
</dbReference>
<gene>
    <name evidence="5" type="ORF">EF514_10235</name>
</gene>
<dbReference type="SUPFAM" id="SSF46785">
    <property type="entry name" value="Winged helix' DNA-binding domain"/>
    <property type="match status" value="1"/>
</dbReference>
<reference evidence="5 6" key="1">
    <citation type="submission" date="2018-11" db="EMBL/GenBank/DDBJ databases">
        <title>Genome sequencing and assembly of Anaerosphaera sp. nov., GS7-6-2.</title>
        <authorList>
            <person name="Rettenmaier R."/>
            <person name="Liebl W."/>
            <person name="Zverlov V."/>
        </authorList>
    </citation>
    <scope>NUCLEOTIDE SEQUENCE [LARGE SCALE GENOMIC DNA]</scope>
    <source>
        <strain evidence="5 6">GS7-6-2</strain>
    </source>
</reference>
<dbReference type="Proteomes" id="UP000288812">
    <property type="component" value="Unassembled WGS sequence"/>
</dbReference>
<protein>
    <submittedName>
        <fullName evidence="5">ArsR family transcriptional regulator</fullName>
    </submittedName>
</protein>
<dbReference type="NCBIfam" id="NF033788">
    <property type="entry name" value="HTH_metalloreg"/>
    <property type="match status" value="1"/>
</dbReference>
<keyword evidence="2" id="KW-0238">DNA-binding</keyword>
<dbReference type="Gene3D" id="1.10.10.10">
    <property type="entry name" value="Winged helix-like DNA-binding domain superfamily/Winged helix DNA-binding domain"/>
    <property type="match status" value="1"/>
</dbReference>
<dbReference type="InterPro" id="IPR001845">
    <property type="entry name" value="HTH_ArsR_DNA-bd_dom"/>
</dbReference>
<dbReference type="PANTHER" id="PTHR43132:SF6">
    <property type="entry name" value="HTH-TYPE TRANSCRIPTIONAL REPRESSOR CZRA"/>
    <property type="match status" value="1"/>
</dbReference>
<dbReference type="OrthoDB" id="9794330at2"/>
<dbReference type="SMART" id="SM00418">
    <property type="entry name" value="HTH_ARSR"/>
    <property type="match status" value="1"/>
</dbReference>
<dbReference type="PROSITE" id="PS50987">
    <property type="entry name" value="HTH_ARSR_2"/>
    <property type="match status" value="1"/>
</dbReference>
<feature type="domain" description="HTH arsR-type" evidence="4">
    <location>
        <begin position="22"/>
        <end position="116"/>
    </location>
</feature>
<dbReference type="InterPro" id="IPR036388">
    <property type="entry name" value="WH-like_DNA-bd_sf"/>
</dbReference>
<dbReference type="CDD" id="cd00090">
    <property type="entry name" value="HTH_ARSR"/>
    <property type="match status" value="1"/>
</dbReference>
<keyword evidence="1" id="KW-0805">Transcription regulation</keyword>
<accession>A0A437S4L1</accession>
<name>A0A437S4L1_9FIRM</name>
<dbReference type="InterPro" id="IPR011991">
    <property type="entry name" value="ArsR-like_HTH"/>
</dbReference>
<keyword evidence="6" id="KW-1185">Reference proteome</keyword>
<dbReference type="AlphaFoldDB" id="A0A437S4L1"/>
<evidence type="ECO:0000256" key="3">
    <source>
        <dbReference type="ARBA" id="ARBA00023163"/>
    </source>
</evidence>
<dbReference type="GO" id="GO:0003677">
    <property type="term" value="F:DNA binding"/>
    <property type="evidence" value="ECO:0007669"/>
    <property type="project" value="UniProtKB-KW"/>
</dbReference>
<organism evidence="5 6">
    <name type="scientific">Anaerosphaera multitolerans</name>
    <dbReference type="NCBI Taxonomy" id="2487351"/>
    <lineage>
        <taxon>Bacteria</taxon>
        <taxon>Bacillati</taxon>
        <taxon>Bacillota</taxon>
        <taxon>Tissierellia</taxon>
        <taxon>Tissierellales</taxon>
        <taxon>Peptoniphilaceae</taxon>
        <taxon>Anaerosphaera</taxon>
    </lineage>
</organism>
<evidence type="ECO:0000259" key="4">
    <source>
        <dbReference type="PROSITE" id="PS50987"/>
    </source>
</evidence>
<dbReference type="InterPro" id="IPR051011">
    <property type="entry name" value="Metal_resp_trans_reg"/>
</dbReference>
<comment type="caution">
    <text evidence="5">The sequence shown here is derived from an EMBL/GenBank/DDBJ whole genome shotgun (WGS) entry which is preliminary data.</text>
</comment>
<proteinExistence type="predicted"/>
<dbReference type="EMBL" id="RLIH01000021">
    <property type="protein sequence ID" value="RVU53896.1"/>
    <property type="molecule type" value="Genomic_DNA"/>
</dbReference>
<evidence type="ECO:0000313" key="6">
    <source>
        <dbReference type="Proteomes" id="UP000288812"/>
    </source>
</evidence>
<evidence type="ECO:0000256" key="1">
    <source>
        <dbReference type="ARBA" id="ARBA00023015"/>
    </source>
</evidence>
<dbReference type="Pfam" id="PF01022">
    <property type="entry name" value="HTH_5"/>
    <property type="match status" value="1"/>
</dbReference>
<evidence type="ECO:0000256" key="2">
    <source>
        <dbReference type="ARBA" id="ARBA00023125"/>
    </source>
</evidence>
<dbReference type="GO" id="GO:0003700">
    <property type="term" value="F:DNA-binding transcription factor activity"/>
    <property type="evidence" value="ECO:0007669"/>
    <property type="project" value="InterPro"/>
</dbReference>
<dbReference type="PANTHER" id="PTHR43132">
    <property type="entry name" value="ARSENICAL RESISTANCE OPERON REPRESSOR ARSR-RELATED"/>
    <property type="match status" value="1"/>
</dbReference>
<sequence>MDYELKEEEKKNLKEDVEKFANDEELINLLSTIFKALGDPTRLKIIYLLSKSPLRVNDISELLNMSQSSISHQLAILRNQELIKVKRIGRYAIYSLDDEHVLSLFREGYKHAEHKKRT</sequence>